<accession>A0A939SNT7</accession>
<evidence type="ECO:0000259" key="4">
    <source>
        <dbReference type="PROSITE" id="PS01124"/>
    </source>
</evidence>
<dbReference type="PANTHER" id="PTHR43280">
    <property type="entry name" value="ARAC-FAMILY TRANSCRIPTIONAL REGULATOR"/>
    <property type="match status" value="1"/>
</dbReference>
<dbReference type="InterPro" id="IPR009057">
    <property type="entry name" value="Homeodomain-like_sf"/>
</dbReference>
<gene>
    <name evidence="5" type="ORF">J4727_01990</name>
</gene>
<evidence type="ECO:0000313" key="6">
    <source>
        <dbReference type="Proteomes" id="UP000664477"/>
    </source>
</evidence>
<organism evidence="5 6">
    <name type="scientific">Providencia rettgeri</name>
    <dbReference type="NCBI Taxonomy" id="587"/>
    <lineage>
        <taxon>Bacteria</taxon>
        <taxon>Pseudomonadati</taxon>
        <taxon>Pseudomonadota</taxon>
        <taxon>Gammaproteobacteria</taxon>
        <taxon>Enterobacterales</taxon>
        <taxon>Morganellaceae</taxon>
        <taxon>Providencia</taxon>
    </lineage>
</organism>
<feature type="domain" description="HTH araC/xylS-type" evidence="4">
    <location>
        <begin position="59"/>
        <end position="146"/>
    </location>
</feature>
<dbReference type="PANTHER" id="PTHR43280:SF13">
    <property type="entry name" value="HTH-TYPE TRANSCRIPTIONAL ACTIVATOR RHAR"/>
    <property type="match status" value="1"/>
</dbReference>
<dbReference type="SUPFAM" id="SSF46689">
    <property type="entry name" value="Homeodomain-like"/>
    <property type="match status" value="2"/>
</dbReference>
<protein>
    <submittedName>
        <fullName evidence="5">Helix-turn-helix domain-containing protein</fullName>
    </submittedName>
</protein>
<dbReference type="AlphaFoldDB" id="A0A939SNT7"/>
<dbReference type="Gene3D" id="1.10.10.60">
    <property type="entry name" value="Homeodomain-like"/>
    <property type="match status" value="2"/>
</dbReference>
<dbReference type="SMART" id="SM00342">
    <property type="entry name" value="HTH_ARAC"/>
    <property type="match status" value="1"/>
</dbReference>
<evidence type="ECO:0000313" key="5">
    <source>
        <dbReference type="EMBL" id="MBO1915792.1"/>
    </source>
</evidence>
<dbReference type="GO" id="GO:0043565">
    <property type="term" value="F:sequence-specific DNA binding"/>
    <property type="evidence" value="ECO:0007669"/>
    <property type="project" value="InterPro"/>
</dbReference>
<comment type="caution">
    <text evidence="5">The sequence shown here is derived from an EMBL/GenBank/DDBJ whole genome shotgun (WGS) entry which is preliminary data.</text>
</comment>
<evidence type="ECO:0000256" key="2">
    <source>
        <dbReference type="ARBA" id="ARBA00023125"/>
    </source>
</evidence>
<evidence type="ECO:0000256" key="1">
    <source>
        <dbReference type="ARBA" id="ARBA00023015"/>
    </source>
</evidence>
<sequence length="146" mass="16506">MPPSSLSTLTPIIENGIRMPKPDIPSIHLCEGYFTVSYLYLSFTLSARSSSISLLHQMDQLINCLNLSINTPFSLEKFAQEHQMSARSLQRLFKSKTGMTVMEYLQQLRLCQAALLLRSTSLSISEVAEQCGYEDSNYFRVSSIKK</sequence>
<proteinExistence type="predicted"/>
<reference evidence="5" key="1">
    <citation type="submission" date="2021-03" db="EMBL/GenBank/DDBJ databases">
        <title>Molecular epidemiology and mechanisms of colistin and carbapenem resistance in Enterobacteriaceae from clinical isolates, the environment and porcine samples in Pretoria, South Africa.</title>
        <authorList>
            <person name="Bogoshi D."/>
            <person name="Mbelle N.M."/>
            <person name="Naidoo V."/>
            <person name="Osei Sekyere J."/>
        </authorList>
    </citation>
    <scope>NUCLEOTIDE SEQUENCE</scope>
    <source>
        <strain evidence="5">C052</strain>
    </source>
</reference>
<dbReference type="PROSITE" id="PS01124">
    <property type="entry name" value="HTH_ARAC_FAMILY_2"/>
    <property type="match status" value="1"/>
</dbReference>
<dbReference type="EMBL" id="JAGETQ010000006">
    <property type="protein sequence ID" value="MBO1915792.1"/>
    <property type="molecule type" value="Genomic_DNA"/>
</dbReference>
<evidence type="ECO:0000256" key="3">
    <source>
        <dbReference type="ARBA" id="ARBA00023163"/>
    </source>
</evidence>
<keyword evidence="2" id="KW-0238">DNA-binding</keyword>
<keyword evidence="1" id="KW-0805">Transcription regulation</keyword>
<keyword evidence="3" id="KW-0804">Transcription</keyword>
<dbReference type="InterPro" id="IPR018060">
    <property type="entry name" value="HTH_AraC"/>
</dbReference>
<dbReference type="GO" id="GO:0003700">
    <property type="term" value="F:DNA-binding transcription factor activity"/>
    <property type="evidence" value="ECO:0007669"/>
    <property type="project" value="InterPro"/>
</dbReference>
<name>A0A939SNT7_PRORE</name>
<dbReference type="Proteomes" id="UP000664477">
    <property type="component" value="Unassembled WGS sequence"/>
</dbReference>
<dbReference type="Pfam" id="PF12833">
    <property type="entry name" value="HTH_18"/>
    <property type="match status" value="1"/>
</dbReference>